<dbReference type="Proteomes" id="UP000323506">
    <property type="component" value="Chromosome D04"/>
</dbReference>
<accession>A0A5D2CYS5</accession>
<evidence type="ECO:0000313" key="1">
    <source>
        <dbReference type="EMBL" id="TYG74807.1"/>
    </source>
</evidence>
<evidence type="ECO:0000313" key="2">
    <source>
        <dbReference type="Proteomes" id="UP000323506"/>
    </source>
</evidence>
<reference evidence="1 2" key="1">
    <citation type="submission" date="2019-06" db="EMBL/GenBank/DDBJ databases">
        <title>WGS assembly of Gossypium darwinii.</title>
        <authorList>
            <person name="Chen Z.J."/>
            <person name="Sreedasyam A."/>
            <person name="Ando A."/>
            <person name="Song Q."/>
            <person name="De L."/>
            <person name="Hulse-Kemp A."/>
            <person name="Ding M."/>
            <person name="Ye W."/>
            <person name="Kirkbride R."/>
            <person name="Jenkins J."/>
            <person name="Plott C."/>
            <person name="Lovell J."/>
            <person name="Lin Y.-M."/>
            <person name="Vaughn R."/>
            <person name="Liu B."/>
            <person name="Li W."/>
            <person name="Simpson S."/>
            <person name="Scheffler B."/>
            <person name="Saski C."/>
            <person name="Grover C."/>
            <person name="Hu G."/>
            <person name="Conover J."/>
            <person name="Carlson J."/>
            <person name="Shu S."/>
            <person name="Boston L."/>
            <person name="Williams M."/>
            <person name="Peterson D."/>
            <person name="Mcgee K."/>
            <person name="Jones D."/>
            <person name="Wendel J."/>
            <person name="Stelly D."/>
            <person name="Grimwood J."/>
            <person name="Schmutz J."/>
        </authorList>
    </citation>
    <scope>NUCLEOTIDE SEQUENCE [LARGE SCALE GENOMIC DNA]</scope>
    <source>
        <strain evidence="1">1808015.09</strain>
    </source>
</reference>
<name>A0A5D2CYS5_GOSDA</name>
<protein>
    <submittedName>
        <fullName evidence="1">Uncharacterized protein</fullName>
    </submittedName>
</protein>
<dbReference type="AlphaFoldDB" id="A0A5D2CYS5"/>
<dbReference type="EMBL" id="CM017704">
    <property type="protein sequence ID" value="TYG74807.1"/>
    <property type="molecule type" value="Genomic_DNA"/>
</dbReference>
<keyword evidence="2" id="KW-1185">Reference proteome</keyword>
<sequence length="54" mass="6025">MGCPAVAPAYEIISSLCLASFWRSSILFMSSMFLARSVWSCFSKRCCCSLCFII</sequence>
<proteinExistence type="predicted"/>
<gene>
    <name evidence="1" type="ORF">ES288_D04G212400v1</name>
</gene>
<organism evidence="1 2">
    <name type="scientific">Gossypium darwinii</name>
    <name type="common">Darwin's cotton</name>
    <name type="synonym">Gossypium barbadense var. darwinii</name>
    <dbReference type="NCBI Taxonomy" id="34276"/>
    <lineage>
        <taxon>Eukaryota</taxon>
        <taxon>Viridiplantae</taxon>
        <taxon>Streptophyta</taxon>
        <taxon>Embryophyta</taxon>
        <taxon>Tracheophyta</taxon>
        <taxon>Spermatophyta</taxon>
        <taxon>Magnoliopsida</taxon>
        <taxon>eudicotyledons</taxon>
        <taxon>Gunneridae</taxon>
        <taxon>Pentapetalae</taxon>
        <taxon>rosids</taxon>
        <taxon>malvids</taxon>
        <taxon>Malvales</taxon>
        <taxon>Malvaceae</taxon>
        <taxon>Malvoideae</taxon>
        <taxon>Gossypium</taxon>
    </lineage>
</organism>